<dbReference type="EMBL" id="JAERRG010000074">
    <property type="protein sequence ID" value="MBL1120942.1"/>
    <property type="molecule type" value="Genomic_DNA"/>
</dbReference>
<sequence length="89" mass="9955">MVDDWVTTFSRPLPLLPVRPDTKVVSNLLDRQAGCDEIEDLAPEIVQATMSCRSLLECLERHPSGTMAPPDPGHINSTNRWSAQHLYLT</sequence>
<reference evidence="1 2" key="1">
    <citation type="submission" date="2021-01" db="EMBL/GenBank/DDBJ databases">
        <title>WGS of actinomycetes isolated from Thailand.</title>
        <authorList>
            <person name="Thawai C."/>
        </authorList>
    </citation>
    <scope>NUCLEOTIDE SEQUENCE [LARGE SCALE GENOMIC DNA]</scope>
    <source>
        <strain evidence="1 2">CA3R110</strain>
    </source>
</reference>
<gene>
    <name evidence="1" type="ORF">JK364_53160</name>
</gene>
<organism evidence="1 2">
    <name type="scientific">Streptomyces endocoffeicus</name>
    <dbReference type="NCBI Taxonomy" id="2898945"/>
    <lineage>
        <taxon>Bacteria</taxon>
        <taxon>Bacillati</taxon>
        <taxon>Actinomycetota</taxon>
        <taxon>Actinomycetes</taxon>
        <taxon>Kitasatosporales</taxon>
        <taxon>Streptomycetaceae</taxon>
        <taxon>Streptomyces</taxon>
    </lineage>
</organism>
<evidence type="ECO:0000313" key="2">
    <source>
        <dbReference type="Proteomes" id="UP000621510"/>
    </source>
</evidence>
<dbReference type="RefSeq" id="WP_201858688.1">
    <property type="nucleotide sequence ID" value="NZ_JAERRG010000074.1"/>
</dbReference>
<accession>A0ABS1Q8D8</accession>
<keyword evidence="2" id="KW-1185">Reference proteome</keyword>
<comment type="caution">
    <text evidence="1">The sequence shown here is derived from an EMBL/GenBank/DDBJ whole genome shotgun (WGS) entry which is preliminary data.</text>
</comment>
<name>A0ABS1Q8D8_9ACTN</name>
<proteinExistence type="predicted"/>
<protein>
    <submittedName>
        <fullName evidence="1">Uncharacterized protein</fullName>
    </submittedName>
</protein>
<dbReference type="Proteomes" id="UP000621510">
    <property type="component" value="Unassembled WGS sequence"/>
</dbReference>
<evidence type="ECO:0000313" key="1">
    <source>
        <dbReference type="EMBL" id="MBL1120942.1"/>
    </source>
</evidence>